<sequence>MNETFGATPVEIDALGQPCPMPLLMLKRALKQTKAPFIFILKASDPNSEIDIVRYCRLHQIKCTLTQNHAQEYHYLIES</sequence>
<keyword evidence="2" id="KW-0808">Transferase</keyword>
<evidence type="ECO:0000313" key="2">
    <source>
        <dbReference type="EMBL" id="TNX94168.1"/>
    </source>
</evidence>
<organism evidence="2 3">
    <name type="scientific">Acinetobacter radioresistens</name>
    <dbReference type="NCBI Taxonomy" id="40216"/>
    <lineage>
        <taxon>Bacteria</taxon>
        <taxon>Pseudomonadati</taxon>
        <taxon>Pseudomonadota</taxon>
        <taxon>Gammaproteobacteria</taxon>
        <taxon>Moraxellales</taxon>
        <taxon>Moraxellaceae</taxon>
        <taxon>Acinetobacter</taxon>
    </lineage>
</organism>
<dbReference type="CDD" id="cd00291">
    <property type="entry name" value="SirA_YedF_YeeD"/>
    <property type="match status" value="1"/>
</dbReference>
<dbReference type="Proteomes" id="UP000314285">
    <property type="component" value="Unassembled WGS sequence"/>
</dbReference>
<feature type="domain" description="UPF0033" evidence="1">
    <location>
        <begin position="11"/>
        <end position="78"/>
    </location>
</feature>
<dbReference type="AlphaFoldDB" id="A0A8H2K1G9"/>
<dbReference type="InterPro" id="IPR036868">
    <property type="entry name" value="TusA-like_sf"/>
</dbReference>
<name>A0A8H2K1G9_ACIRA</name>
<gene>
    <name evidence="2" type="ORF">FHY67_01520</name>
</gene>
<reference evidence="2 3" key="1">
    <citation type="submission" date="2019-06" db="EMBL/GenBank/DDBJ databases">
        <title>Genome of Acinetobacter radioresistens APH1, a phenol degrading strain.</title>
        <authorList>
            <person name="Liu Y."/>
        </authorList>
    </citation>
    <scope>NUCLEOTIDE SEQUENCE [LARGE SCALE GENOMIC DNA]</scope>
    <source>
        <strain evidence="2 3">APH1</strain>
    </source>
</reference>
<dbReference type="GeneID" id="56305390"/>
<accession>A0A8H2K1G9</accession>
<comment type="caution">
    <text evidence="2">The sequence shown here is derived from an EMBL/GenBank/DDBJ whole genome shotgun (WGS) entry which is preliminary data.</text>
</comment>
<dbReference type="SUPFAM" id="SSF64307">
    <property type="entry name" value="SirA-like"/>
    <property type="match status" value="1"/>
</dbReference>
<protein>
    <submittedName>
        <fullName evidence="2">Sulfurtransferase TusA family protein</fullName>
    </submittedName>
</protein>
<dbReference type="RefSeq" id="WP_005014924.1">
    <property type="nucleotide sequence ID" value="NZ_BKXI01000017.1"/>
</dbReference>
<evidence type="ECO:0000313" key="3">
    <source>
        <dbReference type="Proteomes" id="UP000314285"/>
    </source>
</evidence>
<dbReference type="KEGG" id="arj:DOM24_04745"/>
<evidence type="ECO:0000259" key="1">
    <source>
        <dbReference type="Pfam" id="PF01206"/>
    </source>
</evidence>
<dbReference type="GO" id="GO:0016740">
    <property type="term" value="F:transferase activity"/>
    <property type="evidence" value="ECO:0007669"/>
    <property type="project" value="UniProtKB-KW"/>
</dbReference>
<dbReference type="Gene3D" id="3.30.110.40">
    <property type="entry name" value="TusA-like domain"/>
    <property type="match status" value="1"/>
</dbReference>
<dbReference type="Pfam" id="PF01206">
    <property type="entry name" value="TusA"/>
    <property type="match status" value="1"/>
</dbReference>
<proteinExistence type="predicted"/>
<dbReference type="InterPro" id="IPR001455">
    <property type="entry name" value="TusA-like"/>
</dbReference>
<dbReference type="EMBL" id="VFBM01000001">
    <property type="protein sequence ID" value="TNX94168.1"/>
    <property type="molecule type" value="Genomic_DNA"/>
</dbReference>